<feature type="region of interest" description="Disordered" evidence="1">
    <location>
        <begin position="50"/>
        <end position="82"/>
    </location>
</feature>
<dbReference type="HOGENOM" id="CLU_2281833_0_0_1"/>
<dbReference type="Proteomes" id="UP000026961">
    <property type="component" value="Chromosome 6"/>
</dbReference>
<evidence type="ECO:0000313" key="3">
    <source>
        <dbReference type="Proteomes" id="UP000026961"/>
    </source>
</evidence>
<evidence type="ECO:0000256" key="1">
    <source>
        <dbReference type="SAM" id="MobiDB-lite"/>
    </source>
</evidence>
<proteinExistence type="predicted"/>
<protein>
    <submittedName>
        <fullName evidence="2">Uncharacterized protein</fullName>
    </submittedName>
</protein>
<sequence>MVPNILFSVKRSCSKFLERLAMVPGPGSTPSSMFESNSNLTNCVQFVNEDKKDQSPASSRFLPRSNSTKLGRVPKEGTTPWNALSRRLTTTRFVPFASEMGI</sequence>
<organism evidence="2">
    <name type="scientific">Oryza glumipatula</name>
    <dbReference type="NCBI Taxonomy" id="40148"/>
    <lineage>
        <taxon>Eukaryota</taxon>
        <taxon>Viridiplantae</taxon>
        <taxon>Streptophyta</taxon>
        <taxon>Embryophyta</taxon>
        <taxon>Tracheophyta</taxon>
        <taxon>Spermatophyta</taxon>
        <taxon>Magnoliopsida</taxon>
        <taxon>Liliopsida</taxon>
        <taxon>Poales</taxon>
        <taxon>Poaceae</taxon>
        <taxon>BOP clade</taxon>
        <taxon>Oryzoideae</taxon>
        <taxon>Oryzeae</taxon>
        <taxon>Oryzinae</taxon>
        <taxon>Oryza</taxon>
    </lineage>
</organism>
<reference evidence="2" key="1">
    <citation type="submission" date="2015-04" db="UniProtKB">
        <authorList>
            <consortium name="EnsemblPlants"/>
        </authorList>
    </citation>
    <scope>IDENTIFICATION</scope>
</reference>
<name>A0A0E0ABA0_9ORYZ</name>
<keyword evidence="3" id="KW-1185">Reference proteome</keyword>
<reference evidence="2" key="2">
    <citation type="submission" date="2018-05" db="EMBL/GenBank/DDBJ databases">
        <title>OgluRS3 (Oryza glumaepatula Reference Sequence Version 3).</title>
        <authorList>
            <person name="Zhang J."/>
            <person name="Kudrna D."/>
            <person name="Lee S."/>
            <person name="Talag J."/>
            <person name="Welchert J."/>
            <person name="Wing R.A."/>
        </authorList>
    </citation>
    <scope>NUCLEOTIDE SEQUENCE [LARGE SCALE GENOMIC DNA]</scope>
</reference>
<dbReference type="AlphaFoldDB" id="A0A0E0ABA0"/>
<dbReference type="Gramene" id="OGLUM06G20510.1">
    <property type="protein sequence ID" value="OGLUM06G20510.1"/>
    <property type="gene ID" value="OGLUM06G20510"/>
</dbReference>
<dbReference type="EnsemblPlants" id="OGLUM06G20510.1">
    <property type="protein sequence ID" value="OGLUM06G20510.1"/>
    <property type="gene ID" value="OGLUM06G20510"/>
</dbReference>
<accession>A0A0E0ABA0</accession>
<evidence type="ECO:0000313" key="2">
    <source>
        <dbReference type="EnsemblPlants" id="OGLUM06G20510.1"/>
    </source>
</evidence>